<reference evidence="2 3" key="1">
    <citation type="submission" date="2018-10" db="EMBL/GenBank/DDBJ databases">
        <title>Genomic Encyclopedia of Type Strains, Phase IV (KMG-IV): sequencing the most valuable type-strain genomes for metagenomic binning, comparative biology and taxonomic classification.</title>
        <authorList>
            <person name="Goeker M."/>
        </authorList>
    </citation>
    <scope>NUCLEOTIDE SEQUENCE [LARGE SCALE GENOMIC DNA]</scope>
    <source>
        <strain evidence="2 3">DSM 12769</strain>
    </source>
</reference>
<dbReference type="SUPFAM" id="SSF53474">
    <property type="entry name" value="alpha/beta-Hydrolases"/>
    <property type="match status" value="1"/>
</dbReference>
<evidence type="ECO:0000313" key="3">
    <source>
        <dbReference type="Proteomes" id="UP000275461"/>
    </source>
</evidence>
<evidence type="ECO:0000313" key="2">
    <source>
        <dbReference type="EMBL" id="RLK48304.1"/>
    </source>
</evidence>
<keyword evidence="3" id="KW-1185">Reference proteome</keyword>
<dbReference type="PANTHER" id="PTHR46438">
    <property type="entry name" value="ALPHA/BETA-HYDROLASES SUPERFAMILY PROTEIN"/>
    <property type="match status" value="1"/>
</dbReference>
<dbReference type="EMBL" id="RCDA01000003">
    <property type="protein sequence ID" value="RLK48304.1"/>
    <property type="molecule type" value="Genomic_DNA"/>
</dbReference>
<dbReference type="InterPro" id="IPR029058">
    <property type="entry name" value="AB_hydrolase_fold"/>
</dbReference>
<protein>
    <submittedName>
        <fullName evidence="2">Pimeloyl-[acyl-carrier protein] methyl ester esterase</fullName>
    </submittedName>
</protein>
<dbReference type="RefSeq" id="WP_121442704.1">
    <property type="nucleotide sequence ID" value="NZ_RCDA01000003.1"/>
</dbReference>
<feature type="domain" description="AB hydrolase-1" evidence="1">
    <location>
        <begin position="14"/>
        <end position="239"/>
    </location>
</feature>
<comment type="caution">
    <text evidence="2">The sequence shown here is derived from an EMBL/GenBank/DDBJ whole genome shotgun (WGS) entry which is preliminary data.</text>
</comment>
<sequence>MIFTRTEGQGSEPLVLVHGWGFDHTVFAPWLPALTDRWRVTRVDLPGHGRSPASGAAGGLTEWAAAIRRAIPEDALWAGWSLGGLPLLQAVIDGARPRALLLLAASPCFCQRPDWPHGVPAADLDAMVHGLDAAPEATVHRFRTLLGRGGVADRRALKPWRRRPSASPGALRAGLALLRDTDLRAGLARVDCPACWLAGDGDPLIPRAAAAWGARAMPRGEIAYHPRAGHLPFLTHPEWATDALQALSRQSRS</sequence>
<proteinExistence type="predicted"/>
<name>A0A498BX83_9GAMM</name>
<evidence type="ECO:0000259" key="1">
    <source>
        <dbReference type="Pfam" id="PF12697"/>
    </source>
</evidence>
<dbReference type="PANTHER" id="PTHR46438:SF11">
    <property type="entry name" value="LIPASE-RELATED"/>
    <property type="match status" value="1"/>
</dbReference>
<dbReference type="Pfam" id="PF12697">
    <property type="entry name" value="Abhydrolase_6"/>
    <property type="match status" value="1"/>
</dbReference>
<dbReference type="AlphaFoldDB" id="A0A498BX83"/>
<organism evidence="2 3">
    <name type="scientific">Alkalispirillum mobile</name>
    <dbReference type="NCBI Taxonomy" id="85925"/>
    <lineage>
        <taxon>Bacteria</taxon>
        <taxon>Pseudomonadati</taxon>
        <taxon>Pseudomonadota</taxon>
        <taxon>Gammaproteobacteria</taxon>
        <taxon>Chromatiales</taxon>
        <taxon>Ectothiorhodospiraceae</taxon>
        <taxon>Alkalispirillum</taxon>
    </lineage>
</organism>
<dbReference type="Gene3D" id="3.40.50.1820">
    <property type="entry name" value="alpha/beta hydrolase"/>
    <property type="match status" value="1"/>
</dbReference>
<dbReference type="OrthoDB" id="9780744at2"/>
<dbReference type="InterPro" id="IPR000073">
    <property type="entry name" value="AB_hydrolase_1"/>
</dbReference>
<dbReference type="Proteomes" id="UP000275461">
    <property type="component" value="Unassembled WGS sequence"/>
</dbReference>
<gene>
    <name evidence="2" type="ORF">DFR31_2183</name>
</gene>
<accession>A0A498BX83</accession>